<reference evidence="2" key="1">
    <citation type="submission" date="2022-08" db="EMBL/GenBank/DDBJ databases">
        <title>Complete genome sequence of 14 non-tuberculosis mycobacteria type-strains.</title>
        <authorList>
            <person name="Igarashi Y."/>
            <person name="Osugi A."/>
            <person name="Mitarai S."/>
        </authorList>
    </citation>
    <scope>NUCLEOTIDE SEQUENCE</scope>
    <source>
        <strain evidence="2">DSM 45575</strain>
    </source>
</reference>
<evidence type="ECO:0000256" key="1">
    <source>
        <dbReference type="SAM" id="Phobius"/>
    </source>
</evidence>
<feature type="transmembrane region" description="Helical" evidence="1">
    <location>
        <begin position="12"/>
        <end position="35"/>
    </location>
</feature>
<keyword evidence="3" id="KW-1185">Reference proteome</keyword>
<evidence type="ECO:0000313" key="3">
    <source>
        <dbReference type="Proteomes" id="UP001055200"/>
    </source>
</evidence>
<feature type="transmembrane region" description="Helical" evidence="1">
    <location>
        <begin position="122"/>
        <end position="144"/>
    </location>
</feature>
<proteinExistence type="predicted"/>
<feature type="transmembrane region" description="Helical" evidence="1">
    <location>
        <begin position="89"/>
        <end position="110"/>
    </location>
</feature>
<keyword evidence="1" id="KW-1133">Transmembrane helix</keyword>
<dbReference type="RefSeq" id="WP_240170860.1">
    <property type="nucleotide sequence ID" value="NZ_CP092365.1"/>
</dbReference>
<sequence>MLDLWTIVRFLHIIGAIIWVGGLLTITVVVLPPVYEVLTTVADRAMLVRRVGLRFATVTWTVFIPLQIATGVLLAYAHGVTWGSLLQPGYGRVLATKIGLFVAVMAASTVHGFLQRTRRPRYARIASIAALTGSVGIVFLATMLTEGDFG</sequence>
<organism evidence="2 3">
    <name type="scientific">Mycolicibacillus parakoreensis</name>
    <dbReference type="NCBI Taxonomy" id="1069221"/>
    <lineage>
        <taxon>Bacteria</taxon>
        <taxon>Bacillati</taxon>
        <taxon>Actinomycetota</taxon>
        <taxon>Actinomycetes</taxon>
        <taxon>Mycobacteriales</taxon>
        <taxon>Mycobacteriaceae</taxon>
        <taxon>Mycolicibacillus</taxon>
    </lineage>
</organism>
<dbReference type="Proteomes" id="UP001055200">
    <property type="component" value="Chromosome"/>
</dbReference>
<protein>
    <recommendedName>
        <fullName evidence="4">Copper resistance protein D domain-containing protein</fullName>
    </recommendedName>
</protein>
<evidence type="ECO:0008006" key="4">
    <source>
        <dbReference type="Google" id="ProtNLM"/>
    </source>
</evidence>
<keyword evidence="1" id="KW-0812">Transmembrane</keyword>
<gene>
    <name evidence="2" type="ORF">MIU77_17405</name>
</gene>
<dbReference type="EMBL" id="CP092365">
    <property type="protein sequence ID" value="ULN52588.1"/>
    <property type="molecule type" value="Genomic_DNA"/>
</dbReference>
<feature type="transmembrane region" description="Helical" evidence="1">
    <location>
        <begin position="55"/>
        <end position="77"/>
    </location>
</feature>
<keyword evidence="1" id="KW-0472">Membrane</keyword>
<name>A0ABY3U133_9MYCO</name>
<evidence type="ECO:0000313" key="2">
    <source>
        <dbReference type="EMBL" id="ULN52588.1"/>
    </source>
</evidence>
<accession>A0ABY3U133</accession>